<organism evidence="1 2">
    <name type="scientific">Plasmodium falciparum Tanzania</name>
    <name type="common">2000708</name>
    <dbReference type="NCBI Taxonomy" id="1036725"/>
    <lineage>
        <taxon>Eukaryota</taxon>
        <taxon>Sar</taxon>
        <taxon>Alveolata</taxon>
        <taxon>Apicomplexa</taxon>
        <taxon>Aconoidasida</taxon>
        <taxon>Haemosporida</taxon>
        <taxon>Plasmodiidae</taxon>
        <taxon>Plasmodium</taxon>
        <taxon>Plasmodium (Laverania)</taxon>
    </lineage>
</organism>
<dbReference type="Proteomes" id="UP000030708">
    <property type="component" value="Unassembled WGS sequence"/>
</dbReference>
<sequence length="87" mass="10530">MNTNHYNNSIVFHTNYIEPSKCHNTSMMTILILNSYNMTTYLSLKNTYWEYLNYLKIKSVENITPYVIVNKRNNVREIYKCTIKYFN</sequence>
<protein>
    <submittedName>
        <fullName evidence="1">Uncharacterized protein</fullName>
    </submittedName>
</protein>
<gene>
    <name evidence="1" type="ORF">PFTANZ_00847</name>
</gene>
<accession>A0A024WDH5</accession>
<dbReference type="EMBL" id="KI926307">
    <property type="protein sequence ID" value="ETW38415.1"/>
    <property type="molecule type" value="Genomic_DNA"/>
</dbReference>
<evidence type="ECO:0000313" key="1">
    <source>
        <dbReference type="EMBL" id="ETW38415.1"/>
    </source>
</evidence>
<proteinExistence type="predicted"/>
<reference evidence="1 2" key="1">
    <citation type="submission" date="2013-02" db="EMBL/GenBank/DDBJ databases">
        <title>The Genome Annotation of Plasmodium falciparum Tanzania (2000708).</title>
        <authorList>
            <consortium name="The Broad Institute Genome Sequencing Platform"/>
            <consortium name="The Broad Institute Genome Sequencing Center for Infectious Disease"/>
            <person name="Neafsey D."/>
            <person name="Hoffman S."/>
            <person name="Volkman S."/>
            <person name="Rosenthal P."/>
            <person name="Walker B."/>
            <person name="Young S.K."/>
            <person name="Zeng Q."/>
            <person name="Gargeya S."/>
            <person name="Fitzgerald M."/>
            <person name="Haas B."/>
            <person name="Abouelleil A."/>
            <person name="Allen A.W."/>
            <person name="Alvarado L."/>
            <person name="Arachchi H.M."/>
            <person name="Berlin A.M."/>
            <person name="Chapman S.B."/>
            <person name="Gainer-Dewar J."/>
            <person name="Goldberg J."/>
            <person name="Griggs A."/>
            <person name="Gujja S."/>
            <person name="Hansen M."/>
            <person name="Howarth C."/>
            <person name="Imamovic A."/>
            <person name="Ireland A."/>
            <person name="Larimer J."/>
            <person name="McCowan C."/>
            <person name="Murphy C."/>
            <person name="Pearson M."/>
            <person name="Poon T.W."/>
            <person name="Priest M."/>
            <person name="Roberts A."/>
            <person name="Saif S."/>
            <person name="Shea T."/>
            <person name="Sisk P."/>
            <person name="Sykes S."/>
            <person name="Wortman J."/>
            <person name="Nusbaum C."/>
            <person name="Birren B."/>
        </authorList>
    </citation>
    <scope>NUCLEOTIDE SEQUENCE [LARGE SCALE GENOMIC DNA]</scope>
    <source>
        <strain evidence="2">Tanzania (2000708)</strain>
    </source>
</reference>
<evidence type="ECO:0000313" key="2">
    <source>
        <dbReference type="Proteomes" id="UP000030708"/>
    </source>
</evidence>
<name>A0A024WDH5_PLAFA</name>
<dbReference type="AlphaFoldDB" id="A0A024WDH5"/>
<reference evidence="1 2" key="2">
    <citation type="submission" date="2013-02" db="EMBL/GenBank/DDBJ databases">
        <title>The Genome Sequence of Plasmodium falciparum Tanzania (2000708).</title>
        <authorList>
            <consortium name="The Broad Institute Genome Sequencing Platform"/>
            <consortium name="The Broad Institute Genome Sequencing Center for Infectious Disease"/>
            <person name="Neafsey D."/>
            <person name="Cheeseman I."/>
            <person name="Volkman S."/>
            <person name="Adams J."/>
            <person name="Walker B."/>
            <person name="Young S.K."/>
            <person name="Zeng Q."/>
            <person name="Gargeya S."/>
            <person name="Fitzgerald M."/>
            <person name="Haas B."/>
            <person name="Abouelleil A."/>
            <person name="Alvarado L."/>
            <person name="Arachchi H.M."/>
            <person name="Berlin A.M."/>
            <person name="Chapman S.B."/>
            <person name="Dewar J."/>
            <person name="Goldberg J."/>
            <person name="Griggs A."/>
            <person name="Gujja S."/>
            <person name="Hansen M."/>
            <person name="Howarth C."/>
            <person name="Imamovic A."/>
            <person name="Larimer J."/>
            <person name="McCowan C."/>
            <person name="Murphy C."/>
            <person name="Neiman D."/>
            <person name="Pearson M."/>
            <person name="Priest M."/>
            <person name="Roberts A."/>
            <person name="Saif S."/>
            <person name="Shea T."/>
            <person name="Sisk P."/>
            <person name="Sykes S."/>
            <person name="Wortman J."/>
            <person name="Nusbaum C."/>
            <person name="Birren B."/>
        </authorList>
    </citation>
    <scope>NUCLEOTIDE SEQUENCE [LARGE SCALE GENOMIC DNA]</scope>
    <source>
        <strain evidence="2">Tanzania (2000708)</strain>
    </source>
</reference>